<comment type="caution">
    <text evidence="3">The sequence shown here is derived from an EMBL/GenBank/DDBJ whole genome shotgun (WGS) entry which is preliminary data.</text>
</comment>
<evidence type="ECO:0000256" key="1">
    <source>
        <dbReference type="SAM" id="Phobius"/>
    </source>
</evidence>
<keyword evidence="1" id="KW-0472">Membrane</keyword>
<name>A0A1F6NFU6_9BACT</name>
<reference evidence="3 4" key="1">
    <citation type="journal article" date="2016" name="Nat. Commun.">
        <title>Thousands of microbial genomes shed light on interconnected biogeochemical processes in an aquifer system.</title>
        <authorList>
            <person name="Anantharaman K."/>
            <person name="Brown C.T."/>
            <person name="Hug L.A."/>
            <person name="Sharon I."/>
            <person name="Castelle C.J."/>
            <person name="Probst A.J."/>
            <person name="Thomas B.C."/>
            <person name="Singh A."/>
            <person name="Wilkins M.J."/>
            <person name="Karaoz U."/>
            <person name="Brodie E.L."/>
            <person name="Williams K.H."/>
            <person name="Hubbard S.S."/>
            <person name="Banfield J.F."/>
        </authorList>
    </citation>
    <scope>NUCLEOTIDE SEQUENCE [LARGE SCALE GENOMIC DNA]</scope>
</reference>
<accession>A0A1F6NFU6</accession>
<dbReference type="InterPro" id="IPR036869">
    <property type="entry name" value="J_dom_sf"/>
</dbReference>
<dbReference type="SUPFAM" id="SSF46565">
    <property type="entry name" value="Chaperone J-domain"/>
    <property type="match status" value="1"/>
</dbReference>
<feature type="transmembrane region" description="Helical" evidence="1">
    <location>
        <begin position="136"/>
        <end position="160"/>
    </location>
</feature>
<feature type="transmembrane region" description="Helical" evidence="1">
    <location>
        <begin position="107"/>
        <end position="130"/>
    </location>
</feature>
<dbReference type="EMBL" id="MFQS01000032">
    <property type="protein sequence ID" value="OGH82724.1"/>
    <property type="molecule type" value="Genomic_DNA"/>
</dbReference>
<dbReference type="AlphaFoldDB" id="A0A1F6NFU6"/>
<protein>
    <recommendedName>
        <fullName evidence="2">J domain-containing protein</fullName>
    </recommendedName>
</protein>
<evidence type="ECO:0000313" key="4">
    <source>
        <dbReference type="Proteomes" id="UP000176300"/>
    </source>
</evidence>
<dbReference type="Pfam" id="PF00226">
    <property type="entry name" value="DnaJ"/>
    <property type="match status" value="1"/>
</dbReference>
<dbReference type="Gene3D" id="1.10.287.110">
    <property type="entry name" value="DnaJ domain"/>
    <property type="match status" value="1"/>
</dbReference>
<sequence length="181" mass="20284">MNKQEALKLLGVKEGVNKEELKVAFNKKAHKLHPDKKGGTSEDFIKLKEACEVLLGKTVALTVFGNGPESFIKTGTTSRIDNRIVEFTKGDLSDVLEEVEESTKFNVGVVVVLSLGIVTLIGAALTAMQLQDKWPFWSPVLTATFGFFALTLLVYLIYIWRKHKNSKVQNRKQIIKDFFPN</sequence>
<proteinExistence type="predicted"/>
<keyword evidence="1" id="KW-1133">Transmembrane helix</keyword>
<feature type="domain" description="J" evidence="2">
    <location>
        <begin position="5"/>
        <end position="65"/>
    </location>
</feature>
<organism evidence="3 4">
    <name type="scientific">Candidatus Magasanikbacteria bacterium RIFOXYB1_FULL_40_15</name>
    <dbReference type="NCBI Taxonomy" id="1798697"/>
    <lineage>
        <taxon>Bacteria</taxon>
        <taxon>Candidatus Magasanikiibacteriota</taxon>
    </lineage>
</organism>
<evidence type="ECO:0000259" key="2">
    <source>
        <dbReference type="PROSITE" id="PS50076"/>
    </source>
</evidence>
<dbReference type="CDD" id="cd06257">
    <property type="entry name" value="DnaJ"/>
    <property type="match status" value="1"/>
</dbReference>
<dbReference type="STRING" id="1798697.A2373_00590"/>
<dbReference type="Proteomes" id="UP000176300">
    <property type="component" value="Unassembled WGS sequence"/>
</dbReference>
<gene>
    <name evidence="3" type="ORF">A2373_00590</name>
</gene>
<keyword evidence="1" id="KW-0812">Transmembrane</keyword>
<evidence type="ECO:0000313" key="3">
    <source>
        <dbReference type="EMBL" id="OGH82724.1"/>
    </source>
</evidence>
<dbReference type="SMART" id="SM00271">
    <property type="entry name" value="DnaJ"/>
    <property type="match status" value="1"/>
</dbReference>
<dbReference type="InterPro" id="IPR001623">
    <property type="entry name" value="DnaJ_domain"/>
</dbReference>
<dbReference type="PROSITE" id="PS50076">
    <property type="entry name" value="DNAJ_2"/>
    <property type="match status" value="1"/>
</dbReference>